<evidence type="ECO:0000256" key="1">
    <source>
        <dbReference type="SAM" id="SignalP"/>
    </source>
</evidence>
<comment type="caution">
    <text evidence="2">The sequence shown here is derived from an EMBL/GenBank/DDBJ whole genome shotgun (WGS) entry which is preliminary data.</text>
</comment>
<name>A0ABV6GZA5_9PAST</name>
<organism evidence="2 3">
    <name type="scientific">Gallibacterium trehalosifermentans</name>
    <dbReference type="NCBI Taxonomy" id="516935"/>
    <lineage>
        <taxon>Bacteria</taxon>
        <taxon>Pseudomonadati</taxon>
        <taxon>Pseudomonadota</taxon>
        <taxon>Gammaproteobacteria</taxon>
        <taxon>Pasteurellales</taxon>
        <taxon>Pasteurellaceae</taxon>
        <taxon>Gallibacterium</taxon>
    </lineage>
</organism>
<gene>
    <name evidence="2" type="ORF">ACFFHK_03010</name>
</gene>
<evidence type="ECO:0000313" key="3">
    <source>
        <dbReference type="Proteomes" id="UP001589767"/>
    </source>
</evidence>
<keyword evidence="3" id="KW-1185">Reference proteome</keyword>
<dbReference type="Proteomes" id="UP001589767">
    <property type="component" value="Unassembled WGS sequence"/>
</dbReference>
<keyword evidence="1" id="KW-0732">Signal</keyword>
<dbReference type="RefSeq" id="WP_382369155.1">
    <property type="nucleotide sequence ID" value="NZ_JBHLWB010000002.1"/>
</dbReference>
<dbReference type="EMBL" id="JBHLWB010000002">
    <property type="protein sequence ID" value="MFC0308678.1"/>
    <property type="molecule type" value="Genomic_DNA"/>
</dbReference>
<dbReference type="PROSITE" id="PS51257">
    <property type="entry name" value="PROKAR_LIPOPROTEIN"/>
    <property type="match status" value="1"/>
</dbReference>
<feature type="chain" id="PRO_5047263083" description="Lipoprotein" evidence="1">
    <location>
        <begin position="20"/>
        <end position="131"/>
    </location>
</feature>
<reference evidence="2 3" key="1">
    <citation type="submission" date="2024-09" db="EMBL/GenBank/DDBJ databases">
        <authorList>
            <person name="Sun Q."/>
            <person name="Mori K."/>
        </authorList>
    </citation>
    <scope>NUCLEOTIDE SEQUENCE [LARGE SCALE GENOMIC DNA]</scope>
    <source>
        <strain evidence="2 3">CCM 7539</strain>
    </source>
</reference>
<protein>
    <recommendedName>
        <fullName evidence="4">Lipoprotein</fullName>
    </recommendedName>
</protein>
<accession>A0ABV6GZA5</accession>
<evidence type="ECO:0000313" key="2">
    <source>
        <dbReference type="EMBL" id="MFC0308678.1"/>
    </source>
</evidence>
<feature type="signal peptide" evidence="1">
    <location>
        <begin position="1"/>
        <end position="19"/>
    </location>
</feature>
<evidence type="ECO:0008006" key="4">
    <source>
        <dbReference type="Google" id="ProtNLM"/>
    </source>
</evidence>
<proteinExistence type="predicted"/>
<sequence>MRKIILLFYLLLLSGCYLANGSPSSFKYWYAPENINEMKQEKIWNDCSDMAYSILDSNQKKILDRGKVSWETVYENKDEYKILEDAIELHQRYLFQCLYNSGFRFRPPLYWCLAQDGDNTRTCIENMKYRN</sequence>